<evidence type="ECO:0000256" key="1">
    <source>
        <dbReference type="SAM" id="MobiDB-lite"/>
    </source>
</evidence>
<evidence type="ECO:0000313" key="3">
    <source>
        <dbReference type="Proteomes" id="UP001234787"/>
    </source>
</evidence>
<feature type="compositionally biased region" description="Basic and acidic residues" evidence="1">
    <location>
        <begin position="63"/>
        <end position="74"/>
    </location>
</feature>
<dbReference type="AlphaFoldDB" id="A0AAD3NTT5"/>
<reference evidence="2" key="1">
    <citation type="submission" date="2022-12" db="EMBL/GenBank/DDBJ databases">
        <title>Chromosome-Level Genome Assembly of Japanese Cedar (Cryptomeriajaponica D. Don).</title>
        <authorList>
            <person name="Fujino T."/>
            <person name="Yamaguchi K."/>
            <person name="Yokoyama T."/>
            <person name="Hamanaka T."/>
            <person name="Harazono Y."/>
            <person name="Kamada H."/>
            <person name="Kobayashi W."/>
            <person name="Ujino-Ihara T."/>
            <person name="Uchiyama K."/>
            <person name="Matsumoto A."/>
            <person name="Izuno A."/>
            <person name="Tsumura Y."/>
            <person name="Toyoda A."/>
            <person name="Shigenobu S."/>
            <person name="Moriguchi Y."/>
            <person name="Ueno S."/>
            <person name="Kasahara M."/>
        </authorList>
    </citation>
    <scope>NUCLEOTIDE SEQUENCE</scope>
</reference>
<keyword evidence="3" id="KW-1185">Reference proteome</keyword>
<comment type="caution">
    <text evidence="2">The sequence shown here is derived from an EMBL/GenBank/DDBJ whole genome shotgun (WGS) entry which is preliminary data.</text>
</comment>
<feature type="region of interest" description="Disordered" evidence="1">
    <location>
        <begin position="46"/>
        <end position="88"/>
    </location>
</feature>
<organism evidence="2 3">
    <name type="scientific">Cryptomeria japonica</name>
    <name type="common">Japanese cedar</name>
    <name type="synonym">Cupressus japonica</name>
    <dbReference type="NCBI Taxonomy" id="3369"/>
    <lineage>
        <taxon>Eukaryota</taxon>
        <taxon>Viridiplantae</taxon>
        <taxon>Streptophyta</taxon>
        <taxon>Embryophyta</taxon>
        <taxon>Tracheophyta</taxon>
        <taxon>Spermatophyta</taxon>
        <taxon>Pinopsida</taxon>
        <taxon>Pinidae</taxon>
        <taxon>Conifers II</taxon>
        <taxon>Cupressales</taxon>
        <taxon>Cupressaceae</taxon>
        <taxon>Cryptomeria</taxon>
    </lineage>
</organism>
<proteinExistence type="predicted"/>
<dbReference type="EMBL" id="BSEH01000842">
    <property type="protein sequence ID" value="GLJ59341.1"/>
    <property type="molecule type" value="Genomic_DNA"/>
</dbReference>
<evidence type="ECO:0000313" key="2">
    <source>
        <dbReference type="EMBL" id="GLJ59341.1"/>
    </source>
</evidence>
<accession>A0AAD3NTT5</accession>
<name>A0AAD3NTT5_CRYJA</name>
<dbReference type="Proteomes" id="UP001234787">
    <property type="component" value="Unassembled WGS sequence"/>
</dbReference>
<gene>
    <name evidence="2" type="ORF">SUGI_1503690</name>
</gene>
<protein>
    <submittedName>
        <fullName evidence="2">Uncharacterized protein</fullName>
    </submittedName>
</protein>
<sequence>MDCSEGRSYHPEHAFIFLLAVHYSSPAITSPAITVHSSGPGGAATRFKGWPDGEQVVSSTPSRRKEEPTGRGWEEGSISRFNRTPVDG</sequence>